<feature type="domain" description="Protein kinase" evidence="21">
    <location>
        <begin position="453"/>
        <end position="575"/>
    </location>
</feature>
<protein>
    <recommendedName>
        <fullName evidence="2">non-specific serine/threonine protein kinase</fullName>
        <ecNumber evidence="2">2.7.11.1</ecNumber>
    </recommendedName>
</protein>
<feature type="signal peptide" evidence="20">
    <location>
        <begin position="1"/>
        <end position="20"/>
    </location>
</feature>
<keyword evidence="9" id="KW-0418">Kinase</keyword>
<dbReference type="Gene3D" id="3.30.200.20">
    <property type="entry name" value="Phosphorylase Kinase, domain 1"/>
    <property type="match status" value="1"/>
</dbReference>
<evidence type="ECO:0000256" key="10">
    <source>
        <dbReference type="ARBA" id="ARBA00022840"/>
    </source>
</evidence>
<evidence type="ECO:0000256" key="16">
    <source>
        <dbReference type="ARBA" id="ARBA00047899"/>
    </source>
</evidence>
<dbReference type="EMBL" id="JAXUIC010000006">
    <property type="protein sequence ID" value="KAK4585479.1"/>
    <property type="molecule type" value="Genomic_DNA"/>
</dbReference>
<dbReference type="GO" id="GO:0048544">
    <property type="term" value="P:recognition of pollen"/>
    <property type="evidence" value="ECO:0007669"/>
    <property type="project" value="InterPro"/>
</dbReference>
<keyword evidence="8 18" id="KW-0547">Nucleotide-binding</keyword>
<comment type="caution">
    <text evidence="23">The sequence shown here is derived from an EMBL/GenBank/DDBJ whole genome shotgun (WGS) entry which is preliminary data.</text>
</comment>
<comment type="catalytic activity">
    <reaction evidence="16">
        <text>L-threonyl-[protein] + ATP = O-phospho-L-threonyl-[protein] + ADP + H(+)</text>
        <dbReference type="Rhea" id="RHEA:46608"/>
        <dbReference type="Rhea" id="RHEA-COMP:11060"/>
        <dbReference type="Rhea" id="RHEA-COMP:11605"/>
        <dbReference type="ChEBI" id="CHEBI:15378"/>
        <dbReference type="ChEBI" id="CHEBI:30013"/>
        <dbReference type="ChEBI" id="CHEBI:30616"/>
        <dbReference type="ChEBI" id="CHEBI:61977"/>
        <dbReference type="ChEBI" id="CHEBI:456216"/>
        <dbReference type="EC" id="2.7.11.1"/>
    </reaction>
</comment>
<dbReference type="InterPro" id="IPR001245">
    <property type="entry name" value="Ser-Thr/Tyr_kinase_cat_dom"/>
</dbReference>
<keyword evidence="4" id="KW-0245">EGF-like domain</keyword>
<evidence type="ECO:0000313" key="24">
    <source>
        <dbReference type="Proteomes" id="UP001324115"/>
    </source>
</evidence>
<organism evidence="23 24">
    <name type="scientific">Quercus rubra</name>
    <name type="common">Northern red oak</name>
    <name type="synonym">Quercus borealis</name>
    <dbReference type="NCBI Taxonomy" id="3512"/>
    <lineage>
        <taxon>Eukaryota</taxon>
        <taxon>Viridiplantae</taxon>
        <taxon>Streptophyta</taxon>
        <taxon>Embryophyta</taxon>
        <taxon>Tracheophyta</taxon>
        <taxon>Spermatophyta</taxon>
        <taxon>Magnoliopsida</taxon>
        <taxon>eudicotyledons</taxon>
        <taxon>Gunneridae</taxon>
        <taxon>Pentapetalae</taxon>
        <taxon>rosids</taxon>
        <taxon>fabids</taxon>
        <taxon>Fagales</taxon>
        <taxon>Fagaceae</taxon>
        <taxon>Quercus</taxon>
    </lineage>
</organism>
<keyword evidence="13" id="KW-1015">Disulfide bond</keyword>
<feature type="chain" id="PRO_5042900415" description="non-specific serine/threonine protein kinase" evidence="20">
    <location>
        <begin position="21"/>
        <end position="575"/>
    </location>
</feature>
<dbReference type="Gene3D" id="1.10.510.10">
    <property type="entry name" value="Transferase(Phosphotransferase) domain 1"/>
    <property type="match status" value="1"/>
</dbReference>
<evidence type="ECO:0000256" key="7">
    <source>
        <dbReference type="ARBA" id="ARBA00022729"/>
    </source>
</evidence>
<sequence length="575" mass="64134">MGQVLLLLLVFSLSIDSSTQQNHSNAIHLGSSLSPSANHASWLPPSGLFAFGFYQQGDGFLIGIWLIHQTEKTIIWTANRDDPPVSSNASLDLTRDGKLLLKIEQGIENLIPQMLDPALVVSAAMLDSGNFVLVEDCFSFNFSVIWESFDFPTDTILGGQNCSAGYKLVSSVSTSDQSSGRFFLQMQKDGNLVGYPVNSSAESDDAYWSSNTPNRGFNLQLILSHIVILFLSGGDLSEHILANSSYPSKNRTAIHRATLDADGIFRLYLHRFESSNGSDVLLEWSALSNLCEVKGICGFNSYCSGMGNKDVCKCYTGFHFINASSKFLGCYKNSSDDGCRRKYVVSDYPYSVVQMEKEGCCKSCLEDCNCGAVLYTGDDSTVVTESKRSLILILSISLGSISCFCFIFAIYSFFRYRRQLFKYRRLLGNANLGLTEELSLRSFSYSELEKETDDFREELGRGSFGAVYKGTISEGNKAIAVKRLEKVVEEGQREFRAEMTAIARTHHRNLIRLLGFCIEGSGKLLVYEFMSNGSLADLLFKAEMRPIWKERVRIALDVAKGILYLHEECDDRLWF</sequence>
<dbReference type="SMART" id="SM00108">
    <property type="entry name" value="B_lectin"/>
    <property type="match status" value="1"/>
</dbReference>
<dbReference type="PANTHER" id="PTHR47976">
    <property type="entry name" value="G-TYPE LECTIN S-RECEPTOR-LIKE SERINE/THREONINE-PROTEIN KINASE SD2-5"/>
    <property type="match status" value="1"/>
</dbReference>
<evidence type="ECO:0000256" key="20">
    <source>
        <dbReference type="SAM" id="SignalP"/>
    </source>
</evidence>
<dbReference type="PROSITE" id="PS50011">
    <property type="entry name" value="PROTEIN_KINASE_DOM"/>
    <property type="match status" value="1"/>
</dbReference>
<dbReference type="Pfam" id="PF01453">
    <property type="entry name" value="B_lectin"/>
    <property type="match status" value="1"/>
</dbReference>
<feature type="domain" description="Bulb-type lectin" evidence="22">
    <location>
        <begin position="24"/>
        <end position="146"/>
    </location>
</feature>
<dbReference type="Gene3D" id="2.90.10.10">
    <property type="entry name" value="Bulb-type lectin domain"/>
    <property type="match status" value="1"/>
</dbReference>
<evidence type="ECO:0000256" key="14">
    <source>
        <dbReference type="ARBA" id="ARBA00023170"/>
    </source>
</evidence>
<dbReference type="FunFam" id="2.90.10.10:FF:000026">
    <property type="entry name" value="Serine/threonine-protein kinase"/>
    <property type="match status" value="1"/>
</dbReference>
<proteinExistence type="predicted"/>
<keyword evidence="12 19" id="KW-0472">Membrane</keyword>
<evidence type="ECO:0000256" key="15">
    <source>
        <dbReference type="ARBA" id="ARBA00023180"/>
    </source>
</evidence>
<evidence type="ECO:0000256" key="2">
    <source>
        <dbReference type="ARBA" id="ARBA00012513"/>
    </source>
</evidence>
<comment type="subcellular location">
    <subcellularLocation>
        <location evidence="1">Membrane</location>
        <topology evidence="1">Single-pass type I membrane protein</topology>
    </subcellularLocation>
</comment>
<dbReference type="GO" id="GO:0004674">
    <property type="term" value="F:protein serine/threonine kinase activity"/>
    <property type="evidence" value="ECO:0007669"/>
    <property type="project" value="UniProtKB-KW"/>
</dbReference>
<dbReference type="InterPro" id="IPR017441">
    <property type="entry name" value="Protein_kinase_ATP_BS"/>
</dbReference>
<feature type="transmembrane region" description="Helical" evidence="19">
    <location>
        <begin position="390"/>
        <end position="414"/>
    </location>
</feature>
<keyword evidence="10 18" id="KW-0067">ATP-binding</keyword>
<dbReference type="PROSITE" id="PS50927">
    <property type="entry name" value="BULB_LECTIN"/>
    <property type="match status" value="1"/>
</dbReference>
<comment type="catalytic activity">
    <reaction evidence="17">
        <text>L-seryl-[protein] + ATP = O-phospho-L-seryl-[protein] + ADP + H(+)</text>
        <dbReference type="Rhea" id="RHEA:17989"/>
        <dbReference type="Rhea" id="RHEA-COMP:9863"/>
        <dbReference type="Rhea" id="RHEA-COMP:11604"/>
        <dbReference type="ChEBI" id="CHEBI:15378"/>
        <dbReference type="ChEBI" id="CHEBI:29999"/>
        <dbReference type="ChEBI" id="CHEBI:30616"/>
        <dbReference type="ChEBI" id="CHEBI:83421"/>
        <dbReference type="ChEBI" id="CHEBI:456216"/>
        <dbReference type="EC" id="2.7.11.1"/>
    </reaction>
</comment>
<dbReference type="PROSITE" id="PS00107">
    <property type="entry name" value="PROTEIN_KINASE_ATP"/>
    <property type="match status" value="1"/>
</dbReference>
<evidence type="ECO:0000256" key="18">
    <source>
        <dbReference type="PROSITE-ProRule" id="PRU10141"/>
    </source>
</evidence>
<dbReference type="InterPro" id="IPR001480">
    <property type="entry name" value="Bulb-type_lectin_dom"/>
</dbReference>
<dbReference type="Pfam" id="PF07714">
    <property type="entry name" value="PK_Tyr_Ser-Thr"/>
    <property type="match status" value="1"/>
</dbReference>
<dbReference type="InterPro" id="IPR020635">
    <property type="entry name" value="Tyr_kinase_cat_dom"/>
</dbReference>
<evidence type="ECO:0000259" key="21">
    <source>
        <dbReference type="PROSITE" id="PS50011"/>
    </source>
</evidence>
<dbReference type="InterPro" id="IPR011009">
    <property type="entry name" value="Kinase-like_dom_sf"/>
</dbReference>
<evidence type="ECO:0000256" key="11">
    <source>
        <dbReference type="ARBA" id="ARBA00022989"/>
    </source>
</evidence>
<gene>
    <name evidence="23" type="ORF">RGQ29_022936</name>
</gene>
<dbReference type="SUPFAM" id="SSF56112">
    <property type="entry name" value="Protein kinase-like (PK-like)"/>
    <property type="match status" value="1"/>
</dbReference>
<dbReference type="SMART" id="SM00219">
    <property type="entry name" value="TyrKc"/>
    <property type="match status" value="1"/>
</dbReference>
<keyword evidence="14" id="KW-0675">Receptor</keyword>
<dbReference type="SUPFAM" id="SSF51110">
    <property type="entry name" value="alpha-D-mannose-specific plant lectins"/>
    <property type="match status" value="1"/>
</dbReference>
<evidence type="ECO:0000256" key="13">
    <source>
        <dbReference type="ARBA" id="ARBA00023157"/>
    </source>
</evidence>
<keyword evidence="15" id="KW-0325">Glycoprotein</keyword>
<evidence type="ECO:0000256" key="5">
    <source>
        <dbReference type="ARBA" id="ARBA00022679"/>
    </source>
</evidence>
<dbReference type="InterPro" id="IPR036426">
    <property type="entry name" value="Bulb-type_lectin_dom_sf"/>
</dbReference>
<evidence type="ECO:0000256" key="6">
    <source>
        <dbReference type="ARBA" id="ARBA00022692"/>
    </source>
</evidence>
<evidence type="ECO:0000313" key="23">
    <source>
        <dbReference type="EMBL" id="KAK4585479.1"/>
    </source>
</evidence>
<keyword evidence="24" id="KW-1185">Reference proteome</keyword>
<evidence type="ECO:0000256" key="9">
    <source>
        <dbReference type="ARBA" id="ARBA00022777"/>
    </source>
</evidence>
<dbReference type="Gene3D" id="2.90.10.30">
    <property type="match status" value="1"/>
</dbReference>
<dbReference type="InterPro" id="IPR000719">
    <property type="entry name" value="Prot_kinase_dom"/>
</dbReference>
<dbReference type="Pfam" id="PF00954">
    <property type="entry name" value="S_locus_glycop"/>
    <property type="match status" value="1"/>
</dbReference>
<evidence type="ECO:0000256" key="19">
    <source>
        <dbReference type="SAM" id="Phobius"/>
    </source>
</evidence>
<evidence type="ECO:0000256" key="4">
    <source>
        <dbReference type="ARBA" id="ARBA00022536"/>
    </source>
</evidence>
<dbReference type="FunFam" id="2.90.10.30:FF:000001">
    <property type="entry name" value="Serine/threonine-protein kinase"/>
    <property type="match status" value="1"/>
</dbReference>
<evidence type="ECO:0000259" key="22">
    <source>
        <dbReference type="PROSITE" id="PS50927"/>
    </source>
</evidence>
<dbReference type="InterPro" id="IPR000858">
    <property type="entry name" value="S_locus_glycoprot_dom"/>
</dbReference>
<accession>A0AAN7F524</accession>
<evidence type="ECO:0000256" key="8">
    <source>
        <dbReference type="ARBA" id="ARBA00022741"/>
    </source>
</evidence>
<dbReference type="InterPro" id="IPR051343">
    <property type="entry name" value="G-type_lectin_kinases/EP1-like"/>
</dbReference>
<dbReference type="FunFam" id="3.30.200.20:FF:000059">
    <property type="entry name" value="S-receptor-like serine/threonine-protein kinase"/>
    <property type="match status" value="1"/>
</dbReference>
<dbReference type="GO" id="GO:0005524">
    <property type="term" value="F:ATP binding"/>
    <property type="evidence" value="ECO:0007669"/>
    <property type="project" value="UniProtKB-UniRule"/>
</dbReference>
<dbReference type="GO" id="GO:0016020">
    <property type="term" value="C:membrane"/>
    <property type="evidence" value="ECO:0007669"/>
    <property type="project" value="UniProtKB-SubCell"/>
</dbReference>
<dbReference type="PANTHER" id="PTHR47976:SF49">
    <property type="entry name" value="RECEPTOR-LIKE SERINE_THREONINE-PROTEIN KINASE"/>
    <property type="match status" value="1"/>
</dbReference>
<keyword evidence="7 20" id="KW-0732">Signal</keyword>
<feature type="binding site" evidence="18">
    <location>
        <position position="482"/>
    </location>
    <ligand>
        <name>ATP</name>
        <dbReference type="ChEBI" id="CHEBI:30616"/>
    </ligand>
</feature>
<evidence type="ECO:0000256" key="3">
    <source>
        <dbReference type="ARBA" id="ARBA00022527"/>
    </source>
</evidence>
<dbReference type="EC" id="2.7.11.1" evidence="2"/>
<keyword evidence="3" id="KW-0723">Serine/threonine-protein kinase</keyword>
<evidence type="ECO:0000256" key="17">
    <source>
        <dbReference type="ARBA" id="ARBA00048679"/>
    </source>
</evidence>
<dbReference type="Proteomes" id="UP001324115">
    <property type="component" value="Unassembled WGS sequence"/>
</dbReference>
<evidence type="ECO:0000256" key="1">
    <source>
        <dbReference type="ARBA" id="ARBA00004479"/>
    </source>
</evidence>
<evidence type="ECO:0000256" key="12">
    <source>
        <dbReference type="ARBA" id="ARBA00023136"/>
    </source>
</evidence>
<keyword evidence="5" id="KW-0808">Transferase</keyword>
<reference evidence="23 24" key="1">
    <citation type="journal article" date="2023" name="G3 (Bethesda)">
        <title>A haplotype-resolved chromosome-scale genome for Quercus rubra L. provides insights into the genetics of adaptive traits for red oak species.</title>
        <authorList>
            <person name="Kapoor B."/>
            <person name="Jenkins J."/>
            <person name="Schmutz J."/>
            <person name="Zhebentyayeva T."/>
            <person name="Kuelheim C."/>
            <person name="Coggeshall M."/>
            <person name="Heim C."/>
            <person name="Lasky J.R."/>
            <person name="Leites L."/>
            <person name="Islam-Faridi N."/>
            <person name="Romero-Severson J."/>
            <person name="DeLeo V.L."/>
            <person name="Lucas S.M."/>
            <person name="Lazic D."/>
            <person name="Gailing O."/>
            <person name="Carlson J."/>
            <person name="Staton M."/>
        </authorList>
    </citation>
    <scope>NUCLEOTIDE SEQUENCE [LARGE SCALE GENOMIC DNA]</scope>
    <source>
        <strain evidence="23">Pseudo-F2</strain>
    </source>
</reference>
<dbReference type="AlphaFoldDB" id="A0AAN7F524"/>
<dbReference type="GO" id="GO:0004713">
    <property type="term" value="F:protein tyrosine kinase activity"/>
    <property type="evidence" value="ECO:0007669"/>
    <property type="project" value="InterPro"/>
</dbReference>
<keyword evidence="6 19" id="KW-0812">Transmembrane</keyword>
<keyword evidence="11 19" id="KW-1133">Transmembrane helix</keyword>
<name>A0AAN7F524_QUERU</name>